<evidence type="ECO:0000313" key="4">
    <source>
        <dbReference type="Proteomes" id="UP000694044"/>
    </source>
</evidence>
<feature type="region of interest" description="Disordered" evidence="2">
    <location>
        <begin position="370"/>
        <end position="391"/>
    </location>
</feature>
<keyword evidence="1" id="KW-0175">Coiled coil</keyword>
<evidence type="ECO:0000256" key="2">
    <source>
        <dbReference type="SAM" id="MobiDB-lite"/>
    </source>
</evidence>
<dbReference type="AlphaFoldDB" id="A0A8T1VC22"/>
<gene>
    <name evidence="3" type="ORF">PHYPSEUDO_012177</name>
</gene>
<evidence type="ECO:0000256" key="1">
    <source>
        <dbReference type="SAM" id="Coils"/>
    </source>
</evidence>
<comment type="caution">
    <text evidence="3">The sequence shown here is derived from an EMBL/GenBank/DDBJ whole genome shotgun (WGS) entry which is preliminary data.</text>
</comment>
<feature type="compositionally biased region" description="Low complexity" evidence="2">
    <location>
        <begin position="211"/>
        <end position="256"/>
    </location>
</feature>
<reference evidence="3" key="1">
    <citation type="submission" date="2021-02" db="EMBL/GenBank/DDBJ databases">
        <authorList>
            <person name="Palmer J.M."/>
        </authorList>
    </citation>
    <scope>NUCLEOTIDE SEQUENCE</scope>
    <source>
        <strain evidence="3">SCRP734</strain>
    </source>
</reference>
<name>A0A8T1VC22_9STRA</name>
<feature type="compositionally biased region" description="Polar residues" evidence="2">
    <location>
        <begin position="266"/>
        <end position="281"/>
    </location>
</feature>
<keyword evidence="4" id="KW-1185">Reference proteome</keyword>
<organism evidence="3 4">
    <name type="scientific">Phytophthora pseudosyringae</name>
    <dbReference type="NCBI Taxonomy" id="221518"/>
    <lineage>
        <taxon>Eukaryota</taxon>
        <taxon>Sar</taxon>
        <taxon>Stramenopiles</taxon>
        <taxon>Oomycota</taxon>
        <taxon>Peronosporomycetes</taxon>
        <taxon>Peronosporales</taxon>
        <taxon>Peronosporaceae</taxon>
        <taxon>Phytophthora</taxon>
    </lineage>
</organism>
<sequence length="515" mass="56486">MRTRIWEDAAAMSVVSVLGFLMNEEGEVVGSERTQVLCKLMPSIHTLSHRAILALLITQLSDADAQVFYAESGLKVLNAWLVDGVTRRELGLSKEKKRTEMFSQVRALLRLTRRLVPVLQILDVNVQTDAQRKQNSYLTGTFAKVIELLDNAGPDYAAEWSRLNIYRRHFESSCGVPSTVKDGRSEYRRAANSYANGNSSRNDKPSSGENSTQHSFMSSTTTTSTNSASTSRKPTTSGSSAGTTPTTTSSSSSTTSQRIAPASVLQYQPKSFLQKDTGSNKQDQDGLEEYVEDDDEGMMLADEGVITNVNQAALSASLELKIRGNGHDMQYGERSPCRKCKRMASKRCTHCEFCAKCGQKDKCEPISVSAAAPSSDGNGSDRKSAGNGIGAKSLSVKDRNVQVLGSVMDAAIYHAFRQEDFHSVFSLIQNGMDVNFQRIESDRSSALMAAAHHGRDDAASKLLSLGANPCLEDHTGNKAWNFAERRGHTELMEKLKQGCEEWEEKHQEADAEKLP</sequence>
<dbReference type="OrthoDB" id="539213at2759"/>
<dbReference type="Proteomes" id="UP000694044">
    <property type="component" value="Unassembled WGS sequence"/>
</dbReference>
<accession>A0A8T1VC22</accession>
<feature type="region of interest" description="Disordered" evidence="2">
    <location>
        <begin position="266"/>
        <end position="285"/>
    </location>
</feature>
<protein>
    <submittedName>
        <fullName evidence="3">Uncharacterized protein</fullName>
    </submittedName>
</protein>
<evidence type="ECO:0000313" key="3">
    <source>
        <dbReference type="EMBL" id="KAG7377084.1"/>
    </source>
</evidence>
<feature type="coiled-coil region" evidence="1">
    <location>
        <begin position="485"/>
        <end position="512"/>
    </location>
</feature>
<feature type="region of interest" description="Disordered" evidence="2">
    <location>
        <begin position="192"/>
        <end position="260"/>
    </location>
</feature>
<dbReference type="EMBL" id="JAGDFM010000579">
    <property type="protein sequence ID" value="KAG7377084.1"/>
    <property type="molecule type" value="Genomic_DNA"/>
</dbReference>
<proteinExistence type="predicted"/>